<dbReference type="PROSITE" id="PS00086">
    <property type="entry name" value="CYTOCHROME_P450"/>
    <property type="match status" value="1"/>
</dbReference>
<evidence type="ECO:0000256" key="10">
    <source>
        <dbReference type="SAM" id="SignalP"/>
    </source>
</evidence>
<dbReference type="InterPro" id="IPR002401">
    <property type="entry name" value="Cyt_P450_E_grp-I"/>
</dbReference>
<dbReference type="InterPro" id="IPR017972">
    <property type="entry name" value="Cyt_P450_CS"/>
</dbReference>
<dbReference type="InterPro" id="IPR036396">
    <property type="entry name" value="Cyt_P450_sf"/>
</dbReference>
<keyword evidence="3 8" id="KW-0349">Heme</keyword>
<keyword evidence="6 8" id="KW-0408">Iron</keyword>
<dbReference type="PRINTS" id="PR00385">
    <property type="entry name" value="P450"/>
</dbReference>
<keyword evidence="7 9" id="KW-0503">Monooxygenase</keyword>
<comment type="similarity">
    <text evidence="2 9">Belongs to the cytochrome P450 family.</text>
</comment>
<evidence type="ECO:0000256" key="6">
    <source>
        <dbReference type="ARBA" id="ARBA00023004"/>
    </source>
</evidence>
<accession>A0A0H2SK89</accession>
<dbReference type="InParanoid" id="A0A0H2SK89"/>
<feature type="chain" id="PRO_5005202374" evidence="10">
    <location>
        <begin position="21"/>
        <end position="548"/>
    </location>
</feature>
<dbReference type="OrthoDB" id="1470350at2759"/>
<dbReference type="InterPro" id="IPR050476">
    <property type="entry name" value="Insect_CytP450_Detox"/>
</dbReference>
<organism evidence="11 12">
    <name type="scientific">Schizopora paradoxa</name>
    <dbReference type="NCBI Taxonomy" id="27342"/>
    <lineage>
        <taxon>Eukaryota</taxon>
        <taxon>Fungi</taxon>
        <taxon>Dikarya</taxon>
        <taxon>Basidiomycota</taxon>
        <taxon>Agaricomycotina</taxon>
        <taxon>Agaricomycetes</taxon>
        <taxon>Hymenochaetales</taxon>
        <taxon>Schizoporaceae</taxon>
        <taxon>Schizopora</taxon>
    </lineage>
</organism>
<evidence type="ECO:0000256" key="2">
    <source>
        <dbReference type="ARBA" id="ARBA00010617"/>
    </source>
</evidence>
<dbReference type="GO" id="GO:0020037">
    <property type="term" value="F:heme binding"/>
    <property type="evidence" value="ECO:0007669"/>
    <property type="project" value="InterPro"/>
</dbReference>
<evidence type="ECO:0000256" key="3">
    <source>
        <dbReference type="ARBA" id="ARBA00022617"/>
    </source>
</evidence>
<comment type="cofactor">
    <cofactor evidence="1 8">
        <name>heme</name>
        <dbReference type="ChEBI" id="CHEBI:30413"/>
    </cofactor>
</comment>
<dbReference type="PANTHER" id="PTHR24292">
    <property type="entry name" value="CYTOCHROME P450"/>
    <property type="match status" value="1"/>
</dbReference>
<evidence type="ECO:0000256" key="9">
    <source>
        <dbReference type="RuleBase" id="RU000461"/>
    </source>
</evidence>
<dbReference type="AlphaFoldDB" id="A0A0H2SK89"/>
<dbReference type="STRING" id="27342.A0A0H2SK89"/>
<dbReference type="Pfam" id="PF00067">
    <property type="entry name" value="p450"/>
    <property type="match status" value="1"/>
</dbReference>
<keyword evidence="5 9" id="KW-0560">Oxidoreductase</keyword>
<sequence>MLFTLLSLFAAYHIAGRIKALFFSDHGVDKKFPTITTPVPSLSIPSAILPKRPSWNLFGLCYSWANKLHMYDNAPLKTIVMRSWAYGNSFIFTRNVPVFRQVLAVGSPFHKPDLKDLNFMGLNVVTAEGDFWKRHRRITAPSFNQKTYRNVWETTASVYHDMIKNEGWQSVKQTNTVKVNLITHKLALFIIAIVGFGLPMRWIEEERDSRGRLSLQKMIFDVSSFILARSRVPKLLYALGNPLLNRINEAYETFETFMREQIKVREVELEKVRSTPSATEDDIADAIGDVFGRLVSARIGEGKLSMSDEEIIGNCFIFVFAGHETTANTLAATLAMLSVNQDVQETTYQSIINAIGNREPSFEDYDALQDVLACFYEGLRMFPAAYLMTRQPKADTVLNFPRADDPTVVEPVHVKKDTVIVLDFVAMFYDPQEFPEPYEFKPSRWTRGAAPAAGSSLNQTQADEVSASASANALDGFMGFSIGPRTCLGHKFAKIEAVAFLTHLLREWRVEPVLNDGENITEWKARVLEPSFGITMALGDVPLRFIRR</sequence>
<dbReference type="Proteomes" id="UP000053477">
    <property type="component" value="Unassembled WGS sequence"/>
</dbReference>
<dbReference type="PRINTS" id="PR00463">
    <property type="entry name" value="EP450I"/>
</dbReference>
<gene>
    <name evidence="11" type="ORF">SCHPADRAFT_868021</name>
</gene>
<evidence type="ECO:0000313" key="11">
    <source>
        <dbReference type="EMBL" id="KLO17491.1"/>
    </source>
</evidence>
<proteinExistence type="inferred from homology"/>
<feature type="binding site" description="axial binding residue" evidence="8">
    <location>
        <position position="487"/>
    </location>
    <ligand>
        <name>heme</name>
        <dbReference type="ChEBI" id="CHEBI:30413"/>
    </ligand>
    <ligandPart>
        <name>Fe</name>
        <dbReference type="ChEBI" id="CHEBI:18248"/>
    </ligandPart>
</feature>
<dbReference type="GO" id="GO:0004497">
    <property type="term" value="F:monooxygenase activity"/>
    <property type="evidence" value="ECO:0007669"/>
    <property type="project" value="UniProtKB-KW"/>
</dbReference>
<evidence type="ECO:0000313" key="12">
    <source>
        <dbReference type="Proteomes" id="UP000053477"/>
    </source>
</evidence>
<feature type="signal peptide" evidence="10">
    <location>
        <begin position="1"/>
        <end position="20"/>
    </location>
</feature>
<dbReference type="SUPFAM" id="SSF48264">
    <property type="entry name" value="Cytochrome P450"/>
    <property type="match status" value="1"/>
</dbReference>
<dbReference type="EMBL" id="KQ085904">
    <property type="protein sequence ID" value="KLO17491.1"/>
    <property type="molecule type" value="Genomic_DNA"/>
</dbReference>
<dbReference type="PANTHER" id="PTHR24292:SF102">
    <property type="entry name" value="CYTOCHROME P450 FAMILY-RELATED"/>
    <property type="match status" value="1"/>
</dbReference>
<evidence type="ECO:0000256" key="4">
    <source>
        <dbReference type="ARBA" id="ARBA00022723"/>
    </source>
</evidence>
<evidence type="ECO:0000256" key="8">
    <source>
        <dbReference type="PIRSR" id="PIRSR602401-1"/>
    </source>
</evidence>
<keyword evidence="10" id="KW-0732">Signal</keyword>
<dbReference type="InterPro" id="IPR001128">
    <property type="entry name" value="Cyt_P450"/>
</dbReference>
<name>A0A0H2SK89_9AGAM</name>
<reference evidence="11 12" key="1">
    <citation type="submission" date="2015-04" db="EMBL/GenBank/DDBJ databases">
        <title>Complete genome sequence of Schizopora paradoxa KUC8140, a cosmopolitan wood degrader in East Asia.</title>
        <authorList>
            <consortium name="DOE Joint Genome Institute"/>
            <person name="Min B."/>
            <person name="Park H."/>
            <person name="Jang Y."/>
            <person name="Kim J.-J."/>
            <person name="Kim K.H."/>
            <person name="Pangilinan J."/>
            <person name="Lipzen A."/>
            <person name="Riley R."/>
            <person name="Grigoriev I.V."/>
            <person name="Spatafora J.W."/>
            <person name="Choi I.-G."/>
        </authorList>
    </citation>
    <scope>NUCLEOTIDE SEQUENCE [LARGE SCALE GENOMIC DNA]</scope>
    <source>
        <strain evidence="11 12">KUC8140</strain>
    </source>
</reference>
<evidence type="ECO:0000256" key="1">
    <source>
        <dbReference type="ARBA" id="ARBA00001971"/>
    </source>
</evidence>
<keyword evidence="12" id="KW-1185">Reference proteome</keyword>
<protein>
    <submittedName>
        <fullName evidence="11">Cytochrome P450</fullName>
    </submittedName>
</protein>
<dbReference type="GO" id="GO:0016705">
    <property type="term" value="F:oxidoreductase activity, acting on paired donors, with incorporation or reduction of molecular oxygen"/>
    <property type="evidence" value="ECO:0007669"/>
    <property type="project" value="InterPro"/>
</dbReference>
<evidence type="ECO:0000256" key="5">
    <source>
        <dbReference type="ARBA" id="ARBA00023002"/>
    </source>
</evidence>
<dbReference type="GO" id="GO:0005506">
    <property type="term" value="F:iron ion binding"/>
    <property type="evidence" value="ECO:0007669"/>
    <property type="project" value="InterPro"/>
</dbReference>
<keyword evidence="4 8" id="KW-0479">Metal-binding</keyword>
<evidence type="ECO:0000256" key="7">
    <source>
        <dbReference type="ARBA" id="ARBA00023033"/>
    </source>
</evidence>
<dbReference type="Gene3D" id="1.10.630.10">
    <property type="entry name" value="Cytochrome P450"/>
    <property type="match status" value="1"/>
</dbReference>